<comment type="caution">
    <text evidence="1">The sequence shown here is derived from an EMBL/GenBank/DDBJ whole genome shotgun (WGS) entry which is preliminary data.</text>
</comment>
<dbReference type="EMBL" id="BAABEY010000015">
    <property type="protein sequence ID" value="GAA4436414.1"/>
    <property type="molecule type" value="Genomic_DNA"/>
</dbReference>
<sequence>MNMDTYYLEWFDLLVTVTVDPKKAELYGMEKKHLDRITHAISEQKCLVKTALKRAVYKQKNIKSTTLLVRRFYTDLIILYDQAYENYQLSAGLAIKPIHDEITGCLEDLLYFVERQYSDFLGLDERVPINYLANTRQDLTVRLNDLKKTLFQRISDKRLTGLVLTVLYDFVSTGSRPITFREMIYQKELVRSLEEISGQKEEAQLYKLLIELLVYRNFNNKAFLNYLTEKTALRVKIFDSVTEKLDAILLAY</sequence>
<reference evidence="2" key="1">
    <citation type="journal article" date="2019" name="Int. J. Syst. Evol. Microbiol.">
        <title>The Global Catalogue of Microorganisms (GCM) 10K type strain sequencing project: providing services to taxonomists for standard genome sequencing and annotation.</title>
        <authorList>
            <consortium name="The Broad Institute Genomics Platform"/>
            <consortium name="The Broad Institute Genome Sequencing Center for Infectious Disease"/>
            <person name="Wu L."/>
            <person name="Ma J."/>
        </authorList>
    </citation>
    <scope>NUCLEOTIDE SEQUENCE [LARGE SCALE GENOMIC DNA]</scope>
    <source>
        <strain evidence="2">JCM 31920</strain>
    </source>
</reference>
<evidence type="ECO:0000313" key="1">
    <source>
        <dbReference type="EMBL" id="GAA4436414.1"/>
    </source>
</evidence>
<keyword evidence="2" id="KW-1185">Reference proteome</keyword>
<evidence type="ECO:0008006" key="3">
    <source>
        <dbReference type="Google" id="ProtNLM"/>
    </source>
</evidence>
<name>A0ABP8LWK9_9BACT</name>
<organism evidence="1 2">
    <name type="scientific">Ravibacter arvi</name>
    <dbReference type="NCBI Taxonomy" id="2051041"/>
    <lineage>
        <taxon>Bacteria</taxon>
        <taxon>Pseudomonadati</taxon>
        <taxon>Bacteroidota</taxon>
        <taxon>Cytophagia</taxon>
        <taxon>Cytophagales</taxon>
        <taxon>Spirosomataceae</taxon>
        <taxon>Ravibacter</taxon>
    </lineage>
</organism>
<accession>A0ABP8LWK9</accession>
<dbReference type="Proteomes" id="UP001501508">
    <property type="component" value="Unassembled WGS sequence"/>
</dbReference>
<protein>
    <recommendedName>
        <fullName evidence="3">CHAD domain-containing protein</fullName>
    </recommendedName>
</protein>
<evidence type="ECO:0000313" key="2">
    <source>
        <dbReference type="Proteomes" id="UP001501508"/>
    </source>
</evidence>
<gene>
    <name evidence="1" type="ORF">GCM10023091_14280</name>
</gene>
<proteinExistence type="predicted"/>